<dbReference type="InterPro" id="IPR002110">
    <property type="entry name" value="Ankyrin_rpt"/>
</dbReference>
<feature type="transmembrane region" description="Helical" evidence="8">
    <location>
        <begin position="478"/>
        <end position="498"/>
    </location>
</feature>
<dbReference type="GO" id="GO:0019706">
    <property type="term" value="F:protein-cysteine S-palmitoyltransferase activity"/>
    <property type="evidence" value="ECO:0007669"/>
    <property type="project" value="UniProtKB-EC"/>
</dbReference>
<feature type="repeat" description="ANK" evidence="7">
    <location>
        <begin position="41"/>
        <end position="73"/>
    </location>
</feature>
<keyword evidence="3" id="KW-0677">Repeat</keyword>
<evidence type="ECO:0000256" key="5">
    <source>
        <dbReference type="ARBA" id="ARBA00023043"/>
    </source>
</evidence>
<feature type="transmembrane region" description="Helical" evidence="8">
    <location>
        <begin position="429"/>
        <end position="450"/>
    </location>
</feature>
<keyword evidence="8" id="KW-0808">Transferase</keyword>
<sequence length="554" mass="61134">MAAMTASVLNNFADLVMSLPMQSLEATIKQNPAVIDTTGYDGRTALQKAVMVGNLPVVRLLLQYGSDPNVRAQSGETAVHVACCRGLLNMVVVLLKHGGDPMVTDGAGRVAIHCAAIAGSPLLVQYLAEVCEVNLEAEDAHGCTPLHIAASCGHLSLVEYLVKTKKVNRTKVDSEGNTVLHSGAAGGVSGVCWALVYPGAEHLLTTSNAAGLTPAQVAHASVSVSPDCRRWIDRWTRQYEQSKALESPCWPWLIQLFTPFTIFYTGILLCVFMLPHHQWMTGLPVFLVALTVMARQHHRLKHPIRWPNPIYLGAYGGGLFSTLVCYTVHIKAHQHEPLLVSFTMWTLMFIHMFIFYRLVTGDPGIVRAEGPLQEVLRGVGEGIVKGYCSDCQLASPPLAHHCRLCVACHHQTDHHCLFLNTCIAANNHWYFVVFIMMNIFLMTGFLSGAYRARVMQGVQGDWVDQFTAHIVYLLNEDIWTALMVICNGASLIWAFYLLNGQFQVVGSQQTTLCRLKLGNPVSKPTLGEKVKNFWTFLLRGRVPLSSQAHYFNTV</sequence>
<comment type="subcellular location">
    <subcellularLocation>
        <location evidence="1">Membrane</location>
        <topology evidence="1">Multi-pass membrane protein</topology>
    </subcellularLocation>
</comment>
<dbReference type="PROSITE" id="PS50297">
    <property type="entry name" value="ANK_REP_REGION"/>
    <property type="match status" value="3"/>
</dbReference>
<evidence type="ECO:0000256" key="7">
    <source>
        <dbReference type="PROSITE-ProRule" id="PRU00023"/>
    </source>
</evidence>
<dbReference type="EC" id="2.3.1.225" evidence="8"/>
<dbReference type="Pfam" id="PF12796">
    <property type="entry name" value="Ank_2"/>
    <property type="match status" value="2"/>
</dbReference>
<evidence type="ECO:0000256" key="4">
    <source>
        <dbReference type="ARBA" id="ARBA00022989"/>
    </source>
</evidence>
<feature type="repeat" description="ANK" evidence="7">
    <location>
        <begin position="74"/>
        <end position="106"/>
    </location>
</feature>
<dbReference type="Gene3D" id="1.25.40.20">
    <property type="entry name" value="Ankyrin repeat-containing domain"/>
    <property type="match status" value="1"/>
</dbReference>
<comment type="catalytic activity">
    <reaction evidence="8">
        <text>L-cysteinyl-[protein] + hexadecanoyl-CoA = S-hexadecanoyl-L-cysteinyl-[protein] + CoA</text>
        <dbReference type="Rhea" id="RHEA:36683"/>
        <dbReference type="Rhea" id="RHEA-COMP:10131"/>
        <dbReference type="Rhea" id="RHEA-COMP:11032"/>
        <dbReference type="ChEBI" id="CHEBI:29950"/>
        <dbReference type="ChEBI" id="CHEBI:57287"/>
        <dbReference type="ChEBI" id="CHEBI:57379"/>
        <dbReference type="ChEBI" id="CHEBI:74151"/>
        <dbReference type="EC" id="2.3.1.225"/>
    </reaction>
</comment>
<dbReference type="InterPro" id="IPR036770">
    <property type="entry name" value="Ankyrin_rpt-contain_sf"/>
</dbReference>
<keyword evidence="2 8" id="KW-0812">Transmembrane</keyword>
<dbReference type="SMART" id="SM00248">
    <property type="entry name" value="ANK"/>
    <property type="match status" value="5"/>
</dbReference>
<dbReference type="PROSITE" id="PS50216">
    <property type="entry name" value="DHHC"/>
    <property type="match status" value="1"/>
</dbReference>
<dbReference type="PANTHER" id="PTHR24161:SF118">
    <property type="entry name" value="PALMITOYLTRANSFERASE"/>
    <property type="match status" value="1"/>
</dbReference>
<dbReference type="EMBL" id="GDRN01096634">
    <property type="protein sequence ID" value="JAI59303.1"/>
    <property type="molecule type" value="Transcribed_RNA"/>
</dbReference>
<comment type="similarity">
    <text evidence="8">Belongs to the DHHC palmitoyltransferase family.</text>
</comment>
<keyword evidence="8" id="KW-0012">Acyltransferase</keyword>
<dbReference type="GO" id="GO:0016020">
    <property type="term" value="C:membrane"/>
    <property type="evidence" value="ECO:0007669"/>
    <property type="project" value="UniProtKB-SubCell"/>
</dbReference>
<dbReference type="SUPFAM" id="SSF48403">
    <property type="entry name" value="Ankyrin repeat"/>
    <property type="match status" value="1"/>
</dbReference>
<feature type="transmembrane region" description="Helical" evidence="8">
    <location>
        <begin position="310"/>
        <end position="332"/>
    </location>
</feature>
<evidence type="ECO:0000256" key="1">
    <source>
        <dbReference type="ARBA" id="ARBA00004141"/>
    </source>
</evidence>
<feature type="domain" description="Palmitoyltransferase DHHC" evidence="9">
    <location>
        <begin position="386"/>
        <end position="512"/>
    </location>
</feature>
<dbReference type="PROSITE" id="PS50088">
    <property type="entry name" value="ANK_REPEAT"/>
    <property type="match status" value="3"/>
</dbReference>
<organism evidence="10">
    <name type="scientific">Scylla olivacea</name>
    <name type="common">Orange mud crab</name>
    <name type="synonym">Cancer olivacea</name>
    <dbReference type="NCBI Taxonomy" id="85551"/>
    <lineage>
        <taxon>Eukaryota</taxon>
        <taxon>Metazoa</taxon>
        <taxon>Ecdysozoa</taxon>
        <taxon>Arthropoda</taxon>
        <taxon>Crustacea</taxon>
        <taxon>Multicrustacea</taxon>
        <taxon>Malacostraca</taxon>
        <taxon>Eumalacostraca</taxon>
        <taxon>Eucarida</taxon>
        <taxon>Decapoda</taxon>
        <taxon>Pleocyemata</taxon>
        <taxon>Brachyura</taxon>
        <taxon>Eubrachyura</taxon>
        <taxon>Portunoidea</taxon>
        <taxon>Portunidae</taxon>
        <taxon>Portuninae</taxon>
        <taxon>Scylla</taxon>
    </lineage>
</organism>
<dbReference type="InterPro" id="IPR001594">
    <property type="entry name" value="Palmitoyltrfase_DHHC"/>
</dbReference>
<dbReference type="PANTHER" id="PTHR24161">
    <property type="entry name" value="ANK_REP_REGION DOMAIN-CONTAINING PROTEIN-RELATED"/>
    <property type="match status" value="1"/>
</dbReference>
<feature type="transmembrane region" description="Helical" evidence="8">
    <location>
        <begin position="338"/>
        <end position="359"/>
    </location>
</feature>
<dbReference type="Pfam" id="PF01529">
    <property type="entry name" value="DHHC"/>
    <property type="match status" value="1"/>
</dbReference>
<name>A0A0N7ZAN0_SCYOL</name>
<keyword evidence="6 8" id="KW-0472">Membrane</keyword>
<evidence type="ECO:0000256" key="3">
    <source>
        <dbReference type="ARBA" id="ARBA00022737"/>
    </source>
</evidence>
<proteinExistence type="inferred from homology"/>
<evidence type="ECO:0000259" key="9">
    <source>
        <dbReference type="Pfam" id="PF01529"/>
    </source>
</evidence>
<evidence type="ECO:0000313" key="10">
    <source>
        <dbReference type="EMBL" id="JAI59304.1"/>
    </source>
</evidence>
<evidence type="ECO:0000256" key="8">
    <source>
        <dbReference type="RuleBase" id="RU079119"/>
    </source>
</evidence>
<keyword evidence="5 7" id="KW-0040">ANK repeat</keyword>
<dbReference type="EMBL" id="GDRN01096632">
    <property type="protein sequence ID" value="JAI59304.1"/>
    <property type="molecule type" value="Transcribed_RNA"/>
</dbReference>
<feature type="transmembrane region" description="Helical" evidence="8">
    <location>
        <begin position="252"/>
        <end position="274"/>
    </location>
</feature>
<evidence type="ECO:0000256" key="6">
    <source>
        <dbReference type="ARBA" id="ARBA00023136"/>
    </source>
</evidence>
<reference evidence="10" key="1">
    <citation type="submission" date="2015-09" db="EMBL/GenBank/DDBJ databases">
        <title>Scylla olivacea transcriptome.</title>
        <authorList>
            <person name="Ikhwanuddin M."/>
        </authorList>
    </citation>
    <scope>NUCLEOTIDE SEQUENCE</scope>
</reference>
<keyword evidence="4 8" id="KW-1133">Transmembrane helix</keyword>
<dbReference type="AlphaFoldDB" id="A0A0N7ZAN0"/>
<protein>
    <recommendedName>
        <fullName evidence="8">Palmitoyltransferase</fullName>
        <ecNumber evidence="8">2.3.1.225</ecNumber>
    </recommendedName>
</protein>
<accession>A0A0N7ZAN0</accession>
<feature type="repeat" description="ANK" evidence="7">
    <location>
        <begin position="141"/>
        <end position="163"/>
    </location>
</feature>
<comment type="domain">
    <text evidence="8">The DHHC domain is required for palmitoyltransferase activity.</text>
</comment>
<evidence type="ECO:0000256" key="2">
    <source>
        <dbReference type="ARBA" id="ARBA00022692"/>
    </source>
</evidence>